<proteinExistence type="predicted"/>
<dbReference type="Gene3D" id="3.30.200.20">
    <property type="entry name" value="Phosphorylase Kinase, domain 1"/>
    <property type="match status" value="1"/>
</dbReference>
<dbReference type="InterPro" id="IPR051681">
    <property type="entry name" value="Ser/Thr_Kinases-Pseudokinases"/>
</dbReference>
<organism evidence="2 3">
    <name type="scientific">Lineolata rhizophorae</name>
    <dbReference type="NCBI Taxonomy" id="578093"/>
    <lineage>
        <taxon>Eukaryota</taxon>
        <taxon>Fungi</taxon>
        <taxon>Dikarya</taxon>
        <taxon>Ascomycota</taxon>
        <taxon>Pezizomycotina</taxon>
        <taxon>Dothideomycetes</taxon>
        <taxon>Dothideomycetes incertae sedis</taxon>
        <taxon>Lineolatales</taxon>
        <taxon>Lineolataceae</taxon>
        <taxon>Lineolata</taxon>
    </lineage>
</organism>
<dbReference type="Gene3D" id="1.10.510.10">
    <property type="entry name" value="Transferase(Phosphotransferase) domain 1"/>
    <property type="match status" value="1"/>
</dbReference>
<dbReference type="PROSITE" id="PS50011">
    <property type="entry name" value="PROTEIN_KINASE_DOM"/>
    <property type="match status" value="1"/>
</dbReference>
<reference evidence="2" key="1">
    <citation type="journal article" date="2020" name="Stud. Mycol.">
        <title>101 Dothideomycetes genomes: a test case for predicting lifestyles and emergence of pathogens.</title>
        <authorList>
            <person name="Haridas S."/>
            <person name="Albert R."/>
            <person name="Binder M."/>
            <person name="Bloem J."/>
            <person name="Labutti K."/>
            <person name="Salamov A."/>
            <person name="Andreopoulos B."/>
            <person name="Baker S."/>
            <person name="Barry K."/>
            <person name="Bills G."/>
            <person name="Bluhm B."/>
            <person name="Cannon C."/>
            <person name="Castanera R."/>
            <person name="Culley D."/>
            <person name="Daum C."/>
            <person name="Ezra D."/>
            <person name="Gonzalez J."/>
            <person name="Henrissat B."/>
            <person name="Kuo A."/>
            <person name="Liang C."/>
            <person name="Lipzen A."/>
            <person name="Lutzoni F."/>
            <person name="Magnuson J."/>
            <person name="Mondo S."/>
            <person name="Nolan M."/>
            <person name="Ohm R."/>
            <person name="Pangilinan J."/>
            <person name="Park H.-J."/>
            <person name="Ramirez L."/>
            <person name="Alfaro M."/>
            <person name="Sun H."/>
            <person name="Tritt A."/>
            <person name="Yoshinaga Y."/>
            <person name="Zwiers L.-H."/>
            <person name="Turgeon B."/>
            <person name="Goodwin S."/>
            <person name="Spatafora J."/>
            <person name="Crous P."/>
            <person name="Grigoriev I."/>
        </authorList>
    </citation>
    <scope>NUCLEOTIDE SEQUENCE</scope>
    <source>
        <strain evidence="2">ATCC 16933</strain>
    </source>
</reference>
<evidence type="ECO:0000313" key="2">
    <source>
        <dbReference type="EMBL" id="KAF2455406.1"/>
    </source>
</evidence>
<keyword evidence="2" id="KW-0808">Transferase</keyword>
<dbReference type="InterPro" id="IPR011009">
    <property type="entry name" value="Kinase-like_dom_sf"/>
</dbReference>
<evidence type="ECO:0000259" key="1">
    <source>
        <dbReference type="PROSITE" id="PS50011"/>
    </source>
</evidence>
<evidence type="ECO:0000313" key="3">
    <source>
        <dbReference type="Proteomes" id="UP000799766"/>
    </source>
</evidence>
<dbReference type="SMART" id="SM00220">
    <property type="entry name" value="S_TKc"/>
    <property type="match status" value="1"/>
</dbReference>
<dbReference type="Pfam" id="PF00069">
    <property type="entry name" value="Pkinase"/>
    <property type="match status" value="1"/>
</dbReference>
<dbReference type="GO" id="GO:0004674">
    <property type="term" value="F:protein serine/threonine kinase activity"/>
    <property type="evidence" value="ECO:0007669"/>
    <property type="project" value="TreeGrafter"/>
</dbReference>
<dbReference type="OrthoDB" id="1668230at2759"/>
<dbReference type="PANTHER" id="PTHR44329">
    <property type="entry name" value="SERINE/THREONINE-PROTEIN KINASE TNNI3K-RELATED"/>
    <property type="match status" value="1"/>
</dbReference>
<dbReference type="Proteomes" id="UP000799766">
    <property type="component" value="Unassembled WGS sequence"/>
</dbReference>
<dbReference type="SUPFAM" id="SSF56112">
    <property type="entry name" value="Protein kinase-like (PK-like)"/>
    <property type="match status" value="1"/>
</dbReference>
<dbReference type="AlphaFoldDB" id="A0A6A6NUL0"/>
<name>A0A6A6NUL0_9PEZI</name>
<feature type="domain" description="Protein kinase" evidence="1">
    <location>
        <begin position="11"/>
        <end position="265"/>
    </location>
</feature>
<dbReference type="GO" id="GO:0005524">
    <property type="term" value="F:ATP binding"/>
    <property type="evidence" value="ECO:0007669"/>
    <property type="project" value="InterPro"/>
</dbReference>
<keyword evidence="2" id="KW-0418">Kinase</keyword>
<gene>
    <name evidence="2" type="ORF">BDY21DRAFT_350754</name>
</gene>
<dbReference type="InterPro" id="IPR000719">
    <property type="entry name" value="Prot_kinase_dom"/>
</dbReference>
<sequence>MEESEHPRSPKKGLSIISYGVSGIVLEASSAAVIKIPLGQNNQEALDIEQRIYKLLGAHPSVTKLLDEQDRSLVLERLQVNPSITKLLDTQDVKLVLERLRYPLRKRLVDLSEKGETPLPECTRRWALQLTEALQHVHSRGVMQVDIGGHNALLDWDENVKLSDFAGSYINGSKPLVSPDTSFSNPNLSVPSISAEIFALGSMLYEVETTRQPYYGKPSHEIQKLFASRTFPDTRALILGEVIRKCWQSGYNDTVQVLEDIKGIR</sequence>
<accession>A0A6A6NUL0</accession>
<protein>
    <submittedName>
        <fullName evidence="2">Kinase-like domain-containing protein</fullName>
    </submittedName>
</protein>
<dbReference type="EMBL" id="MU001687">
    <property type="protein sequence ID" value="KAF2455406.1"/>
    <property type="molecule type" value="Genomic_DNA"/>
</dbReference>
<keyword evidence="3" id="KW-1185">Reference proteome</keyword>